<dbReference type="GO" id="GO:0005737">
    <property type="term" value="C:cytoplasm"/>
    <property type="evidence" value="ECO:0007669"/>
    <property type="project" value="UniProtKB-SubCell"/>
</dbReference>
<keyword evidence="8" id="KW-0133">Cell shape</keyword>
<evidence type="ECO:0000256" key="5">
    <source>
        <dbReference type="ARBA" id="ARBA00022695"/>
    </source>
</evidence>
<dbReference type="OrthoDB" id="6409260at2759"/>
<dbReference type="EMBL" id="SNRW01000528">
    <property type="protein sequence ID" value="KAA6400641.1"/>
    <property type="molecule type" value="Genomic_DNA"/>
</dbReference>
<dbReference type="PANTHER" id="PTHR43584:SF3">
    <property type="entry name" value="BIFUNCTIONAL PROTEIN GLMU"/>
    <property type="match status" value="1"/>
</dbReference>
<dbReference type="InterPro" id="IPR038009">
    <property type="entry name" value="GlmU_C_LbH"/>
</dbReference>
<evidence type="ECO:0000259" key="13">
    <source>
        <dbReference type="Pfam" id="PF25087"/>
    </source>
</evidence>
<dbReference type="GO" id="GO:0003977">
    <property type="term" value="F:UDP-N-acetylglucosamine diphosphorylase activity"/>
    <property type="evidence" value="ECO:0007669"/>
    <property type="project" value="UniProtKB-EC"/>
</dbReference>
<gene>
    <name evidence="14" type="ORF">EZS28_003832</name>
</gene>
<dbReference type="GO" id="GO:0008360">
    <property type="term" value="P:regulation of cell shape"/>
    <property type="evidence" value="ECO:0007669"/>
    <property type="project" value="UniProtKB-KW"/>
</dbReference>
<dbReference type="EC" id="2.7.7.23" evidence="2"/>
<sequence>MKVNSIADLSIVEHSYQTAKREEFLSKGVNLIDPDTVYFSYGTEIENDVTIEQNVIFMNNVKLHSGAEIKAFTYLEDCEVFGGAIIGPFARIRPESVIGQNSRVGNFCEIKKSYLGNGTKVSHLSYIGDSDIGEQTNIGAGTITCNYDGYSKFNTKIGSNSFVGSNTIFIAPVSIGDNTLTAAGSVITKDVDSNSLAITRSEQKNIQNGMIKYRSKRNK</sequence>
<keyword evidence="4 14" id="KW-0808">Transferase</keyword>
<name>A0A5J4X0C8_9EUKA</name>
<keyword evidence="3" id="KW-0963">Cytoplasm</keyword>
<protein>
    <recommendedName>
        <fullName evidence="2">UDP-N-acetylglucosamine diphosphorylase</fullName>
        <ecNumber evidence="2">2.7.7.23</ecNumber>
    </recommendedName>
</protein>
<comment type="cofactor">
    <cofactor evidence="1">
        <name>Mg(2+)</name>
        <dbReference type="ChEBI" id="CHEBI:18420"/>
    </cofactor>
</comment>
<dbReference type="InterPro" id="IPR050065">
    <property type="entry name" value="GlmU-like"/>
</dbReference>
<evidence type="ECO:0000256" key="8">
    <source>
        <dbReference type="ARBA" id="ARBA00022960"/>
    </source>
</evidence>
<keyword evidence="11" id="KW-0961">Cell wall biogenesis/degradation</keyword>
<evidence type="ECO:0000256" key="12">
    <source>
        <dbReference type="ARBA" id="ARBA00048493"/>
    </source>
</evidence>
<dbReference type="SUPFAM" id="SSF51161">
    <property type="entry name" value="Trimeric LpxA-like enzymes"/>
    <property type="match status" value="1"/>
</dbReference>
<keyword evidence="6" id="KW-0479">Metal-binding</keyword>
<proteinExistence type="predicted"/>
<keyword evidence="9" id="KW-0573">Peptidoglycan synthesis</keyword>
<dbReference type="PANTHER" id="PTHR43584">
    <property type="entry name" value="NUCLEOTIDYL TRANSFERASE"/>
    <property type="match status" value="1"/>
</dbReference>
<keyword evidence="7" id="KW-0460">Magnesium</keyword>
<evidence type="ECO:0000256" key="7">
    <source>
        <dbReference type="ARBA" id="ARBA00022842"/>
    </source>
</evidence>
<dbReference type="GO" id="GO:0046872">
    <property type="term" value="F:metal ion binding"/>
    <property type="evidence" value="ECO:0007669"/>
    <property type="project" value="UniProtKB-KW"/>
</dbReference>
<evidence type="ECO:0000256" key="11">
    <source>
        <dbReference type="ARBA" id="ARBA00023316"/>
    </source>
</evidence>
<reference evidence="14 15" key="1">
    <citation type="submission" date="2019-03" db="EMBL/GenBank/DDBJ databases">
        <title>Single cell metagenomics reveals metabolic interactions within the superorganism composed of flagellate Streblomastix strix and complex community of Bacteroidetes bacteria on its surface.</title>
        <authorList>
            <person name="Treitli S.C."/>
            <person name="Kolisko M."/>
            <person name="Husnik F."/>
            <person name="Keeling P."/>
            <person name="Hampl V."/>
        </authorList>
    </citation>
    <scope>NUCLEOTIDE SEQUENCE [LARGE SCALE GENOMIC DNA]</scope>
    <source>
        <strain evidence="14">ST1C</strain>
    </source>
</reference>
<dbReference type="GO" id="GO:0071555">
    <property type="term" value="P:cell wall organization"/>
    <property type="evidence" value="ECO:0007669"/>
    <property type="project" value="UniProtKB-KW"/>
</dbReference>
<comment type="caution">
    <text evidence="14">The sequence shown here is derived from an EMBL/GenBank/DDBJ whole genome shotgun (WGS) entry which is preliminary data.</text>
</comment>
<dbReference type="CDD" id="cd03353">
    <property type="entry name" value="LbH_GlmU_C"/>
    <property type="match status" value="1"/>
</dbReference>
<dbReference type="InterPro" id="IPR011004">
    <property type="entry name" value="Trimer_LpxA-like_sf"/>
</dbReference>
<evidence type="ECO:0000256" key="10">
    <source>
        <dbReference type="ARBA" id="ARBA00023315"/>
    </source>
</evidence>
<comment type="catalytic activity">
    <reaction evidence="12">
        <text>N-acetyl-alpha-D-glucosamine 1-phosphate + UTP + H(+) = UDP-N-acetyl-alpha-D-glucosamine + diphosphate</text>
        <dbReference type="Rhea" id="RHEA:13509"/>
        <dbReference type="ChEBI" id="CHEBI:15378"/>
        <dbReference type="ChEBI" id="CHEBI:33019"/>
        <dbReference type="ChEBI" id="CHEBI:46398"/>
        <dbReference type="ChEBI" id="CHEBI:57705"/>
        <dbReference type="ChEBI" id="CHEBI:57776"/>
        <dbReference type="EC" id="2.7.7.23"/>
    </reaction>
</comment>
<feature type="domain" description="Mannose-1-phosphate guanyltransferase C-terminal" evidence="13">
    <location>
        <begin position="84"/>
        <end position="183"/>
    </location>
</feature>
<dbReference type="InterPro" id="IPR056729">
    <property type="entry name" value="GMPPB_C"/>
</dbReference>
<keyword evidence="10" id="KW-0012">Acyltransferase</keyword>
<organism evidence="14 15">
    <name type="scientific">Streblomastix strix</name>
    <dbReference type="NCBI Taxonomy" id="222440"/>
    <lineage>
        <taxon>Eukaryota</taxon>
        <taxon>Metamonada</taxon>
        <taxon>Preaxostyla</taxon>
        <taxon>Oxymonadida</taxon>
        <taxon>Streblomastigidae</taxon>
        <taxon>Streblomastix</taxon>
    </lineage>
</organism>
<evidence type="ECO:0000256" key="1">
    <source>
        <dbReference type="ARBA" id="ARBA00001946"/>
    </source>
</evidence>
<dbReference type="GO" id="GO:0019134">
    <property type="term" value="F:glucosamine-1-phosphate N-acetyltransferase activity"/>
    <property type="evidence" value="ECO:0007669"/>
    <property type="project" value="InterPro"/>
</dbReference>
<evidence type="ECO:0000256" key="2">
    <source>
        <dbReference type="ARBA" id="ARBA00012457"/>
    </source>
</evidence>
<dbReference type="GO" id="GO:0006048">
    <property type="term" value="P:UDP-N-acetylglucosamine biosynthetic process"/>
    <property type="evidence" value="ECO:0007669"/>
    <property type="project" value="InterPro"/>
</dbReference>
<dbReference type="Proteomes" id="UP000324800">
    <property type="component" value="Unassembled WGS sequence"/>
</dbReference>
<evidence type="ECO:0000256" key="3">
    <source>
        <dbReference type="ARBA" id="ARBA00022490"/>
    </source>
</evidence>
<keyword evidence="5" id="KW-0548">Nucleotidyltransferase</keyword>
<accession>A0A5J4X0C8</accession>
<evidence type="ECO:0000256" key="9">
    <source>
        <dbReference type="ARBA" id="ARBA00022984"/>
    </source>
</evidence>
<dbReference type="Pfam" id="PF25087">
    <property type="entry name" value="GMPPB_C"/>
    <property type="match status" value="1"/>
</dbReference>
<evidence type="ECO:0000256" key="4">
    <source>
        <dbReference type="ARBA" id="ARBA00022679"/>
    </source>
</evidence>
<evidence type="ECO:0000256" key="6">
    <source>
        <dbReference type="ARBA" id="ARBA00022723"/>
    </source>
</evidence>
<dbReference type="Gene3D" id="2.160.10.10">
    <property type="entry name" value="Hexapeptide repeat proteins"/>
    <property type="match status" value="1"/>
</dbReference>
<evidence type="ECO:0000313" key="15">
    <source>
        <dbReference type="Proteomes" id="UP000324800"/>
    </source>
</evidence>
<dbReference type="AlphaFoldDB" id="A0A5J4X0C8"/>
<evidence type="ECO:0000313" key="14">
    <source>
        <dbReference type="EMBL" id="KAA6400641.1"/>
    </source>
</evidence>